<sequence>HRDILNCPYGWCAITALGRFDHRRGAHIILWELKLFIQFPHAATIFIPSATITHSNTPPAEGEGRISFTQFLAGGILRWVDNGFRTEKEMLAQDPAAHATMKQQKSKRWEMGLGLLSKLEEI</sequence>
<protein>
    <submittedName>
        <fullName evidence="1">Uncharacterized protein</fullName>
    </submittedName>
</protein>
<dbReference type="Proteomes" id="UP000217790">
    <property type="component" value="Unassembled WGS sequence"/>
</dbReference>
<gene>
    <name evidence="1" type="ORF">ARMGADRAFT_909911</name>
</gene>
<dbReference type="OrthoDB" id="3253621at2759"/>
<feature type="non-terminal residue" evidence="1">
    <location>
        <position position="122"/>
    </location>
</feature>
<name>A0A2H3EH34_ARMGA</name>
<evidence type="ECO:0000313" key="1">
    <source>
        <dbReference type="EMBL" id="PBK98646.1"/>
    </source>
</evidence>
<feature type="non-terminal residue" evidence="1">
    <location>
        <position position="1"/>
    </location>
</feature>
<accession>A0A2H3EH34</accession>
<organism evidence="1 2">
    <name type="scientific">Armillaria gallica</name>
    <name type="common">Bulbous honey fungus</name>
    <name type="synonym">Armillaria bulbosa</name>
    <dbReference type="NCBI Taxonomy" id="47427"/>
    <lineage>
        <taxon>Eukaryota</taxon>
        <taxon>Fungi</taxon>
        <taxon>Dikarya</taxon>
        <taxon>Basidiomycota</taxon>
        <taxon>Agaricomycotina</taxon>
        <taxon>Agaricomycetes</taxon>
        <taxon>Agaricomycetidae</taxon>
        <taxon>Agaricales</taxon>
        <taxon>Marasmiineae</taxon>
        <taxon>Physalacriaceae</taxon>
        <taxon>Armillaria</taxon>
    </lineage>
</organism>
<proteinExistence type="predicted"/>
<dbReference type="InParanoid" id="A0A2H3EH34"/>
<keyword evidence="2" id="KW-1185">Reference proteome</keyword>
<dbReference type="Gene3D" id="3.60.130.30">
    <property type="match status" value="1"/>
</dbReference>
<dbReference type="OMA" id="ENPGIAM"/>
<evidence type="ECO:0000313" key="2">
    <source>
        <dbReference type="Proteomes" id="UP000217790"/>
    </source>
</evidence>
<dbReference type="STRING" id="47427.A0A2H3EH34"/>
<reference evidence="2" key="1">
    <citation type="journal article" date="2017" name="Nat. Ecol. Evol.">
        <title>Genome expansion and lineage-specific genetic innovations in the forest pathogenic fungi Armillaria.</title>
        <authorList>
            <person name="Sipos G."/>
            <person name="Prasanna A.N."/>
            <person name="Walter M.C."/>
            <person name="O'Connor E."/>
            <person name="Balint B."/>
            <person name="Krizsan K."/>
            <person name="Kiss B."/>
            <person name="Hess J."/>
            <person name="Varga T."/>
            <person name="Slot J."/>
            <person name="Riley R."/>
            <person name="Boka B."/>
            <person name="Rigling D."/>
            <person name="Barry K."/>
            <person name="Lee J."/>
            <person name="Mihaltcheva S."/>
            <person name="LaButti K."/>
            <person name="Lipzen A."/>
            <person name="Waldron R."/>
            <person name="Moloney N.M."/>
            <person name="Sperisen C."/>
            <person name="Kredics L."/>
            <person name="Vagvoelgyi C."/>
            <person name="Patrignani A."/>
            <person name="Fitzpatrick D."/>
            <person name="Nagy I."/>
            <person name="Doyle S."/>
            <person name="Anderson J.B."/>
            <person name="Grigoriev I.V."/>
            <person name="Gueldener U."/>
            <person name="Muensterkoetter M."/>
            <person name="Nagy L.G."/>
        </authorList>
    </citation>
    <scope>NUCLEOTIDE SEQUENCE [LARGE SCALE GENOMIC DNA]</scope>
    <source>
        <strain evidence="2">Ar21-2</strain>
    </source>
</reference>
<dbReference type="AlphaFoldDB" id="A0A2H3EH34"/>
<dbReference type="EMBL" id="KZ293648">
    <property type="protein sequence ID" value="PBK98646.1"/>
    <property type="molecule type" value="Genomic_DNA"/>
</dbReference>